<dbReference type="Proteomes" id="UP000199370">
    <property type="component" value="Unassembled WGS sequence"/>
</dbReference>
<feature type="transmembrane region" description="Helical" evidence="1">
    <location>
        <begin position="25"/>
        <end position="45"/>
    </location>
</feature>
<keyword evidence="3" id="KW-1185">Reference proteome</keyword>
<evidence type="ECO:0000256" key="1">
    <source>
        <dbReference type="SAM" id="Phobius"/>
    </source>
</evidence>
<gene>
    <name evidence="2" type="ORF">SAMN05192554_110127</name>
</gene>
<keyword evidence="1" id="KW-1133">Transmembrane helix</keyword>
<evidence type="ECO:0000313" key="3">
    <source>
        <dbReference type="Proteomes" id="UP000199370"/>
    </source>
</evidence>
<dbReference type="EMBL" id="FNIA01000010">
    <property type="protein sequence ID" value="SDM96036.1"/>
    <property type="molecule type" value="Genomic_DNA"/>
</dbReference>
<evidence type="ECO:0000313" key="2">
    <source>
        <dbReference type="EMBL" id="SDM96036.1"/>
    </source>
</evidence>
<dbReference type="AlphaFoldDB" id="A0A1G9XHX4"/>
<proteinExistence type="predicted"/>
<name>A0A1G9XHX4_9EURY</name>
<organism evidence="2 3">
    <name type="scientific">Haloarchaeobius iranensis</name>
    <dbReference type="NCBI Taxonomy" id="996166"/>
    <lineage>
        <taxon>Archaea</taxon>
        <taxon>Methanobacteriati</taxon>
        <taxon>Methanobacteriota</taxon>
        <taxon>Stenosarchaea group</taxon>
        <taxon>Halobacteria</taxon>
        <taxon>Halobacteriales</taxon>
        <taxon>Halorubellaceae</taxon>
        <taxon>Haloarchaeobius</taxon>
    </lineage>
</organism>
<keyword evidence="1" id="KW-0472">Membrane</keyword>
<dbReference type="STRING" id="996166.SAMN05192554_110127"/>
<sequence length="250" mass="28787">MPIFQWVQSFETIWNNLFPQYSRHLTGLLLLTCLFVSIMVMWVLYRRGCPTAVKITGFIINRVYLVWPSFPYSHSTWVIGFMSVFSFIVFLPFTNRLVVNVTAVYATILFLEGTLRKKVPLLSVQFGENPSWSKEEDTDLVNRDDDYVLKQQVTLRNSGDADADKVTMKCRVVSSESGITQDWERVEFGGDESFTLESGGEKKTELFLDSFDNHEKKNYLIEVRAKPNVRQGDLAIRKIHHTVPKEAGQD</sequence>
<keyword evidence="1" id="KW-0812">Transmembrane</keyword>
<feature type="transmembrane region" description="Helical" evidence="1">
    <location>
        <begin position="65"/>
        <end position="91"/>
    </location>
</feature>
<protein>
    <submittedName>
        <fullName evidence="2">Uncharacterized protein</fullName>
    </submittedName>
</protein>
<reference evidence="2 3" key="1">
    <citation type="submission" date="2016-10" db="EMBL/GenBank/DDBJ databases">
        <authorList>
            <person name="de Groot N.N."/>
        </authorList>
    </citation>
    <scope>NUCLEOTIDE SEQUENCE [LARGE SCALE GENOMIC DNA]</scope>
    <source>
        <strain evidence="3">EB21,IBRC-M 10013,KCTC 4048</strain>
    </source>
</reference>
<accession>A0A1G9XHX4</accession>